<protein>
    <submittedName>
        <fullName evidence="2">DUF397 domain-containing protein</fullName>
    </submittedName>
</protein>
<sequence length="86" mass="9484">MDTDTPRWFKSSHSDFNSNCLGVAIVEPARFGRAHRDSDNGRLGAALASGVGVLVRDTRHRKSAVLRLGAREWSTLLRLLHTGERG</sequence>
<dbReference type="RefSeq" id="WP_330092467.1">
    <property type="nucleotide sequence ID" value="NZ_JAUZMY010000014.1"/>
</dbReference>
<accession>A0ABU7K8Y5</accession>
<gene>
    <name evidence="2" type="ORF">Q8791_15810</name>
</gene>
<organism evidence="2 3">
    <name type="scientific">Nocardiopsis codii</name>
    <dbReference type="NCBI Taxonomy" id="3065942"/>
    <lineage>
        <taxon>Bacteria</taxon>
        <taxon>Bacillati</taxon>
        <taxon>Actinomycetota</taxon>
        <taxon>Actinomycetes</taxon>
        <taxon>Streptosporangiales</taxon>
        <taxon>Nocardiopsidaceae</taxon>
        <taxon>Nocardiopsis</taxon>
    </lineage>
</organism>
<evidence type="ECO:0000313" key="2">
    <source>
        <dbReference type="EMBL" id="MEE2038690.1"/>
    </source>
</evidence>
<evidence type="ECO:0000259" key="1">
    <source>
        <dbReference type="Pfam" id="PF04149"/>
    </source>
</evidence>
<evidence type="ECO:0000313" key="3">
    <source>
        <dbReference type="Proteomes" id="UP001356095"/>
    </source>
</evidence>
<dbReference type="EMBL" id="JAUZMY010000014">
    <property type="protein sequence ID" value="MEE2038690.1"/>
    <property type="molecule type" value="Genomic_DNA"/>
</dbReference>
<reference evidence="2 3" key="1">
    <citation type="submission" date="2023-08" db="EMBL/GenBank/DDBJ databases">
        <authorList>
            <person name="Girao M."/>
            <person name="Carvalho M.F."/>
        </authorList>
    </citation>
    <scope>NUCLEOTIDE SEQUENCE [LARGE SCALE GENOMIC DNA]</scope>
    <source>
        <strain evidence="2 3">CT-R113</strain>
    </source>
</reference>
<dbReference type="InterPro" id="IPR007278">
    <property type="entry name" value="DUF397"/>
</dbReference>
<dbReference type="Proteomes" id="UP001356095">
    <property type="component" value="Unassembled WGS sequence"/>
</dbReference>
<name>A0ABU7K8Y5_9ACTN</name>
<dbReference type="Pfam" id="PF04149">
    <property type="entry name" value="DUF397"/>
    <property type="match status" value="1"/>
</dbReference>
<comment type="caution">
    <text evidence="2">The sequence shown here is derived from an EMBL/GenBank/DDBJ whole genome shotgun (WGS) entry which is preliminary data.</text>
</comment>
<proteinExistence type="predicted"/>
<keyword evidence="3" id="KW-1185">Reference proteome</keyword>
<feature type="domain" description="DUF397" evidence="1">
    <location>
        <begin position="7"/>
        <end position="78"/>
    </location>
</feature>